<keyword evidence="1" id="KW-0472">Membrane</keyword>
<feature type="domain" description="Inositolphosphotransferase Aur1/Ipt1" evidence="2">
    <location>
        <begin position="46"/>
        <end position="121"/>
    </location>
</feature>
<keyword evidence="1" id="KW-0812">Transmembrane</keyword>
<proteinExistence type="predicted"/>
<evidence type="ECO:0000256" key="1">
    <source>
        <dbReference type="SAM" id="Phobius"/>
    </source>
</evidence>
<evidence type="ECO:0000313" key="3">
    <source>
        <dbReference type="EMBL" id="NVL06381.1"/>
    </source>
</evidence>
<sequence>MSAIPGNKSFTIKGAFVYFDHPVAILDALPEHAGIYHLAKFEYFHNGVSPELSLNNLQGVVTFPSFHACLALMTILATIDTWWLFGITLIWNLLVLVSTLPIGGHYVIDLTCGALLWLAAMKIEAMLGRSFMTWRGMPMPEAVSA</sequence>
<dbReference type="GO" id="GO:0016020">
    <property type="term" value="C:membrane"/>
    <property type="evidence" value="ECO:0007669"/>
    <property type="project" value="UniProtKB-SubCell"/>
</dbReference>
<dbReference type="InterPro" id="IPR026841">
    <property type="entry name" value="Aur1/Ipt1"/>
</dbReference>
<gene>
    <name evidence="3" type="ORF">HU230_11715</name>
</gene>
<organism evidence="3">
    <name type="scientific">Bradyrhizobium quebecense</name>
    <dbReference type="NCBI Taxonomy" id="2748629"/>
    <lineage>
        <taxon>Bacteria</taxon>
        <taxon>Pseudomonadati</taxon>
        <taxon>Pseudomonadota</taxon>
        <taxon>Alphaproteobacteria</taxon>
        <taxon>Hyphomicrobiales</taxon>
        <taxon>Nitrobacteraceae</taxon>
        <taxon>Bradyrhizobium</taxon>
    </lineage>
</organism>
<dbReference type="EMBL" id="JABWSX010000001">
    <property type="protein sequence ID" value="NVL06381.1"/>
    <property type="molecule type" value="Genomic_DNA"/>
</dbReference>
<accession>A0A973WLC3</accession>
<protein>
    <submittedName>
        <fullName evidence="3">Phosphatase PAP2 family protein</fullName>
    </submittedName>
</protein>
<comment type="caution">
    <text evidence="3">The sequence shown here is derived from an EMBL/GenBank/DDBJ whole genome shotgun (WGS) entry which is preliminary data.</text>
</comment>
<feature type="transmembrane region" description="Helical" evidence="1">
    <location>
        <begin position="106"/>
        <end position="127"/>
    </location>
</feature>
<dbReference type="AlphaFoldDB" id="A0A973WLC3"/>
<name>A0A973WLC3_9BRAD</name>
<dbReference type="Pfam" id="PF14378">
    <property type="entry name" value="PAP2_3"/>
    <property type="match status" value="1"/>
</dbReference>
<reference evidence="3" key="1">
    <citation type="submission" date="2020-06" db="EMBL/GenBank/DDBJ databases">
        <title>Whole Genome Sequence of Bradyrhizobium sp. Strain 66S1MB.</title>
        <authorList>
            <person name="Bromfield E."/>
            <person name="Cloutier S."/>
        </authorList>
    </citation>
    <scope>NUCLEOTIDE SEQUENCE</scope>
    <source>
        <strain evidence="3">66S1MB</strain>
    </source>
</reference>
<evidence type="ECO:0000259" key="2">
    <source>
        <dbReference type="Pfam" id="PF14378"/>
    </source>
</evidence>
<keyword evidence="1" id="KW-1133">Transmembrane helix</keyword>
<dbReference type="RefSeq" id="WP_176530230.1">
    <property type="nucleotide sequence ID" value="NZ_CP088022.1"/>
</dbReference>